<accession>A0A7S3YVE4</accession>
<keyword evidence="3" id="KW-0472">Membrane</keyword>
<feature type="region of interest" description="Disordered" evidence="2">
    <location>
        <begin position="710"/>
        <end position="735"/>
    </location>
</feature>
<dbReference type="InterPro" id="IPR035897">
    <property type="entry name" value="Toll_tir_struct_dom_sf"/>
</dbReference>
<gene>
    <name evidence="6" type="ORF">LGLO00237_LOCUS14812</name>
</gene>
<organism evidence="6">
    <name type="scientific">Lotharella globosa</name>
    <dbReference type="NCBI Taxonomy" id="91324"/>
    <lineage>
        <taxon>Eukaryota</taxon>
        <taxon>Sar</taxon>
        <taxon>Rhizaria</taxon>
        <taxon>Cercozoa</taxon>
        <taxon>Chlorarachniophyceae</taxon>
        <taxon>Lotharella</taxon>
    </lineage>
</organism>
<evidence type="ECO:0000256" key="1">
    <source>
        <dbReference type="SAM" id="Coils"/>
    </source>
</evidence>
<evidence type="ECO:0008006" key="7">
    <source>
        <dbReference type="Google" id="ProtNLM"/>
    </source>
</evidence>
<evidence type="ECO:0000259" key="5">
    <source>
        <dbReference type="PROSITE" id="PS50104"/>
    </source>
</evidence>
<feature type="transmembrane region" description="Helical" evidence="3">
    <location>
        <begin position="446"/>
        <end position="467"/>
    </location>
</feature>
<feature type="compositionally biased region" description="Low complexity" evidence="2">
    <location>
        <begin position="813"/>
        <end position="823"/>
    </location>
</feature>
<feature type="compositionally biased region" description="Basic residues" evidence="2">
    <location>
        <begin position="723"/>
        <end position="735"/>
    </location>
</feature>
<evidence type="ECO:0000256" key="3">
    <source>
        <dbReference type="SAM" id="Phobius"/>
    </source>
</evidence>
<evidence type="ECO:0000313" key="6">
    <source>
        <dbReference type="EMBL" id="CAE0663210.1"/>
    </source>
</evidence>
<dbReference type="InterPro" id="IPR001849">
    <property type="entry name" value="PH_domain"/>
</dbReference>
<keyword evidence="3" id="KW-1133">Transmembrane helix</keyword>
<keyword evidence="3" id="KW-0812">Transmembrane</keyword>
<feature type="domain" description="PH" evidence="4">
    <location>
        <begin position="554"/>
        <end position="661"/>
    </location>
</feature>
<protein>
    <recommendedName>
        <fullName evidence="7">TIR domain-containing protein</fullName>
    </recommendedName>
</protein>
<dbReference type="SMART" id="SM00255">
    <property type="entry name" value="TIR"/>
    <property type="match status" value="1"/>
</dbReference>
<proteinExistence type="predicted"/>
<reference evidence="6" key="1">
    <citation type="submission" date="2021-01" db="EMBL/GenBank/DDBJ databases">
        <authorList>
            <person name="Corre E."/>
            <person name="Pelletier E."/>
            <person name="Niang G."/>
            <person name="Scheremetjew M."/>
            <person name="Finn R."/>
            <person name="Kale V."/>
            <person name="Holt S."/>
            <person name="Cochrane G."/>
            <person name="Meng A."/>
            <person name="Brown T."/>
            <person name="Cohen L."/>
        </authorList>
    </citation>
    <scope>NUCLEOTIDE SEQUENCE</scope>
    <source>
        <strain evidence="6">CCCM811</strain>
    </source>
</reference>
<name>A0A7S3YVE4_9EUKA</name>
<feature type="region of interest" description="Disordered" evidence="2">
    <location>
        <begin position="787"/>
        <end position="868"/>
    </location>
</feature>
<feature type="compositionally biased region" description="Polar residues" evidence="2">
    <location>
        <begin position="13"/>
        <end position="34"/>
    </location>
</feature>
<feature type="transmembrane region" description="Helical" evidence="3">
    <location>
        <begin position="410"/>
        <end position="434"/>
    </location>
</feature>
<sequence>MTDVKLSVKNVREIQTPSMGSPSSPFTRSFNTHATPPLGLGKQRSSAPIKRFRPRDNSPKPMKRKPQTSLVKKNRVMISYCRRNQEFVKKLVSRFEKENFEVWVDWKRIRMAVDWWKEIERGILDCNVFVFCLSPESIESKVCNQEIDYALKCGKRIIPIVVKEGFIWGNVRKDIAKINFIFFTGGSSFDERFKQLVGVLDTDYEHLDQHTEIQRQAMNWTKHTDRNNKPKKEYLIRGEALEKASRWLLEAQKTNVKPEPTDLQCRFIMHSHLEEYNARRKSMVLRGLIGHINVYGSRPTRMTTKRVSHMASSIQSDMQLDVKINRVNHLVVPTRDHVNNSSFPGSPSNLVPKPAPNISAKRRASVYHLRGLLETILSAQLYNRILLSLVVVHVVVSTVAAVMACADSVMLIDGLVITSLVLTLFSMFDLVLRLLIYQQDMIMMSWFVYIDTLTVLTLFALEVVYLTGHQDTIYRQLLAIGVLRVLRIFGVLDDRFKMILEDKNADGAFMAETAQVTFELKRRLEKLQESNAEMKRKLRGLNQGIESETLVTHKKMIEGYLSLRNPKDPWFGHTFVKMFFILDRRTKDPKLSYWRSADLIMQDPEGVIDLSTVQHLSIHPKARTKFEIKMNNEEPQHNYVLMANTEKEASRWVRAMQSVLRKMFASHTSGEKSDLFKARINHFSERHTSKSQEEKLAEDAPATTIGTAEAKEEQDELLLSKSKSTKKKKKKHHLSKLKKLVGRSYNSLQRELVPDDFKEEFKAPNLEKTESKREMIKLISQMHSRLHRARRRGASATECPTQDQAVTKRRSRSTSTSCRASISENHEEREERSARNPQEFFNIPAPAPGKPRRSFVSTSLTEPGADVQGGVRKRRTKSSGSLLSQKRHFLKEQTSIIAENPLPQAAAGETRLNKANTSPHPTERKSLHKPRANTTLISTERKSPNLHRIKRYPSDTAGID</sequence>
<feature type="compositionally biased region" description="Basic and acidic residues" evidence="2">
    <location>
        <begin position="824"/>
        <end position="834"/>
    </location>
</feature>
<dbReference type="PROSITE" id="PS50003">
    <property type="entry name" value="PH_DOMAIN"/>
    <property type="match status" value="1"/>
</dbReference>
<dbReference type="SUPFAM" id="SSF52200">
    <property type="entry name" value="Toll/Interleukin receptor TIR domain"/>
    <property type="match status" value="1"/>
</dbReference>
<dbReference type="Pfam" id="PF13676">
    <property type="entry name" value="TIR_2"/>
    <property type="match status" value="1"/>
</dbReference>
<feature type="transmembrane region" description="Helical" evidence="3">
    <location>
        <begin position="385"/>
        <end position="404"/>
    </location>
</feature>
<dbReference type="PANTHER" id="PTHR47508">
    <property type="entry name" value="SAM DOMAIN-CONTAINING PROTEIN-RELATED"/>
    <property type="match status" value="1"/>
</dbReference>
<dbReference type="EMBL" id="HBIV01020521">
    <property type="protein sequence ID" value="CAE0663210.1"/>
    <property type="molecule type" value="Transcribed_RNA"/>
</dbReference>
<feature type="region of interest" description="Disordered" evidence="2">
    <location>
        <begin position="906"/>
        <end position="960"/>
    </location>
</feature>
<dbReference type="PANTHER" id="PTHR47508:SF1">
    <property type="entry name" value="NON-SPECIFIC SERINE_THREONINE PROTEIN KINASE"/>
    <property type="match status" value="1"/>
</dbReference>
<feature type="region of interest" description="Disordered" evidence="2">
    <location>
        <begin position="1"/>
        <end position="68"/>
    </location>
</feature>
<feature type="coiled-coil region" evidence="1">
    <location>
        <begin position="517"/>
        <end position="544"/>
    </location>
</feature>
<dbReference type="InterPro" id="IPR011993">
    <property type="entry name" value="PH-like_dom_sf"/>
</dbReference>
<dbReference type="PROSITE" id="PS50104">
    <property type="entry name" value="TIR"/>
    <property type="match status" value="1"/>
</dbReference>
<feature type="domain" description="TIR" evidence="5">
    <location>
        <begin position="72"/>
        <end position="200"/>
    </location>
</feature>
<dbReference type="SUPFAM" id="SSF50729">
    <property type="entry name" value="PH domain-like"/>
    <property type="match status" value="1"/>
</dbReference>
<dbReference type="Gene3D" id="2.30.29.30">
    <property type="entry name" value="Pleckstrin-homology domain (PH domain)/Phosphotyrosine-binding domain (PTB)"/>
    <property type="match status" value="1"/>
</dbReference>
<evidence type="ECO:0000259" key="4">
    <source>
        <dbReference type="PROSITE" id="PS50003"/>
    </source>
</evidence>
<dbReference type="Pfam" id="PF00169">
    <property type="entry name" value="PH"/>
    <property type="match status" value="1"/>
</dbReference>
<evidence type="ECO:0000256" key="2">
    <source>
        <dbReference type="SAM" id="MobiDB-lite"/>
    </source>
</evidence>
<dbReference type="InterPro" id="IPR000157">
    <property type="entry name" value="TIR_dom"/>
</dbReference>
<dbReference type="SMART" id="SM00233">
    <property type="entry name" value="PH"/>
    <property type="match status" value="1"/>
</dbReference>
<dbReference type="AlphaFoldDB" id="A0A7S3YVE4"/>
<dbReference type="GO" id="GO:0007165">
    <property type="term" value="P:signal transduction"/>
    <property type="evidence" value="ECO:0007669"/>
    <property type="project" value="InterPro"/>
</dbReference>
<keyword evidence="1" id="KW-0175">Coiled coil</keyword>
<dbReference type="Gene3D" id="3.40.50.10140">
    <property type="entry name" value="Toll/interleukin-1 receptor homology (TIR) domain"/>
    <property type="match status" value="1"/>
</dbReference>